<accession>A0A6A6VXM2</accession>
<keyword evidence="2" id="KW-1185">Reference proteome</keyword>
<evidence type="ECO:0000313" key="1">
    <source>
        <dbReference type="EMBL" id="KAF2754017.1"/>
    </source>
</evidence>
<dbReference type="Proteomes" id="UP000799437">
    <property type="component" value="Unassembled WGS sequence"/>
</dbReference>
<gene>
    <name evidence="1" type="ORF">EJ05DRAFT_162506</name>
</gene>
<organism evidence="1 2">
    <name type="scientific">Pseudovirgaria hyperparasitica</name>
    <dbReference type="NCBI Taxonomy" id="470096"/>
    <lineage>
        <taxon>Eukaryota</taxon>
        <taxon>Fungi</taxon>
        <taxon>Dikarya</taxon>
        <taxon>Ascomycota</taxon>
        <taxon>Pezizomycotina</taxon>
        <taxon>Dothideomycetes</taxon>
        <taxon>Dothideomycetes incertae sedis</taxon>
        <taxon>Acrospermales</taxon>
        <taxon>Acrospermaceae</taxon>
        <taxon>Pseudovirgaria</taxon>
    </lineage>
</organism>
<dbReference type="GeneID" id="54480479"/>
<sequence length="70" mass="8025">MARLLKLESEMPLDLIAAGESLRGRLDLVSYGSYKIYKADAVWHWTGLETARVYLFPCLFLLAVYWDLAT</sequence>
<name>A0A6A6VXM2_9PEZI</name>
<proteinExistence type="predicted"/>
<reference evidence="1" key="1">
    <citation type="journal article" date="2020" name="Stud. Mycol.">
        <title>101 Dothideomycetes genomes: a test case for predicting lifestyles and emergence of pathogens.</title>
        <authorList>
            <person name="Haridas S."/>
            <person name="Albert R."/>
            <person name="Binder M."/>
            <person name="Bloem J."/>
            <person name="Labutti K."/>
            <person name="Salamov A."/>
            <person name="Andreopoulos B."/>
            <person name="Baker S."/>
            <person name="Barry K."/>
            <person name="Bills G."/>
            <person name="Bluhm B."/>
            <person name="Cannon C."/>
            <person name="Castanera R."/>
            <person name="Culley D."/>
            <person name="Daum C."/>
            <person name="Ezra D."/>
            <person name="Gonzalez J."/>
            <person name="Henrissat B."/>
            <person name="Kuo A."/>
            <person name="Liang C."/>
            <person name="Lipzen A."/>
            <person name="Lutzoni F."/>
            <person name="Magnuson J."/>
            <person name="Mondo S."/>
            <person name="Nolan M."/>
            <person name="Ohm R."/>
            <person name="Pangilinan J."/>
            <person name="Park H.-J."/>
            <person name="Ramirez L."/>
            <person name="Alfaro M."/>
            <person name="Sun H."/>
            <person name="Tritt A."/>
            <person name="Yoshinaga Y."/>
            <person name="Zwiers L.-H."/>
            <person name="Turgeon B."/>
            <person name="Goodwin S."/>
            <person name="Spatafora J."/>
            <person name="Crous P."/>
            <person name="Grigoriev I."/>
        </authorList>
    </citation>
    <scope>NUCLEOTIDE SEQUENCE</scope>
    <source>
        <strain evidence="1">CBS 121739</strain>
    </source>
</reference>
<dbReference type="EMBL" id="ML996582">
    <property type="protein sequence ID" value="KAF2754017.1"/>
    <property type="molecule type" value="Genomic_DNA"/>
</dbReference>
<dbReference type="RefSeq" id="XP_033596468.1">
    <property type="nucleotide sequence ID" value="XM_033739425.1"/>
</dbReference>
<evidence type="ECO:0000313" key="2">
    <source>
        <dbReference type="Proteomes" id="UP000799437"/>
    </source>
</evidence>
<protein>
    <submittedName>
        <fullName evidence="1">Uncharacterized protein</fullName>
    </submittedName>
</protein>
<dbReference type="AlphaFoldDB" id="A0A6A6VXM2"/>